<reference evidence="2 4" key="2">
    <citation type="journal article" date="2014" name="BMC Genomics">
        <title>An improved genome release (version Mt4.0) for the model legume Medicago truncatula.</title>
        <authorList>
            <person name="Tang H."/>
            <person name="Krishnakumar V."/>
            <person name="Bidwell S."/>
            <person name="Rosen B."/>
            <person name="Chan A."/>
            <person name="Zhou S."/>
            <person name="Gentzbittel L."/>
            <person name="Childs K.L."/>
            <person name="Yandell M."/>
            <person name="Gundlach H."/>
            <person name="Mayer K.F."/>
            <person name="Schwartz D.C."/>
            <person name="Town C.D."/>
        </authorList>
    </citation>
    <scope>GENOME REANNOTATION</scope>
    <source>
        <strain evidence="2">A17</strain>
        <strain evidence="3 4">cv. Jemalong A17</strain>
    </source>
</reference>
<dbReference type="HOGENOM" id="CLU_2761680_0_0_1"/>
<dbReference type="AlphaFoldDB" id="A0A072TNW7"/>
<dbReference type="EnsemblPlants" id="KEH18851">
    <property type="protein sequence ID" value="KEH18851"/>
    <property type="gene ID" value="MTR_8g030737"/>
</dbReference>
<reference evidence="2 4" key="1">
    <citation type="journal article" date="2011" name="Nature">
        <title>The Medicago genome provides insight into the evolution of rhizobial symbioses.</title>
        <authorList>
            <person name="Young N.D."/>
            <person name="Debelle F."/>
            <person name="Oldroyd G.E."/>
            <person name="Geurts R."/>
            <person name="Cannon S.B."/>
            <person name="Udvardi M.K."/>
            <person name="Benedito V.A."/>
            <person name="Mayer K.F."/>
            <person name="Gouzy J."/>
            <person name="Schoof H."/>
            <person name="Van de Peer Y."/>
            <person name="Proost S."/>
            <person name="Cook D.R."/>
            <person name="Meyers B.C."/>
            <person name="Spannagl M."/>
            <person name="Cheung F."/>
            <person name="De Mita S."/>
            <person name="Krishnakumar V."/>
            <person name="Gundlach H."/>
            <person name="Zhou S."/>
            <person name="Mudge J."/>
            <person name="Bharti A.K."/>
            <person name="Murray J.D."/>
            <person name="Naoumkina M.A."/>
            <person name="Rosen B."/>
            <person name="Silverstein K.A."/>
            <person name="Tang H."/>
            <person name="Rombauts S."/>
            <person name="Zhao P.X."/>
            <person name="Zhou P."/>
            <person name="Barbe V."/>
            <person name="Bardou P."/>
            <person name="Bechner M."/>
            <person name="Bellec A."/>
            <person name="Berger A."/>
            <person name="Berges H."/>
            <person name="Bidwell S."/>
            <person name="Bisseling T."/>
            <person name="Choisne N."/>
            <person name="Couloux A."/>
            <person name="Denny R."/>
            <person name="Deshpande S."/>
            <person name="Dai X."/>
            <person name="Doyle J.J."/>
            <person name="Dudez A.M."/>
            <person name="Farmer A.D."/>
            <person name="Fouteau S."/>
            <person name="Franken C."/>
            <person name="Gibelin C."/>
            <person name="Gish J."/>
            <person name="Goldstein S."/>
            <person name="Gonzalez A.J."/>
            <person name="Green P.J."/>
            <person name="Hallab A."/>
            <person name="Hartog M."/>
            <person name="Hua A."/>
            <person name="Humphray S.J."/>
            <person name="Jeong D.H."/>
            <person name="Jing Y."/>
            <person name="Jocker A."/>
            <person name="Kenton S.M."/>
            <person name="Kim D.J."/>
            <person name="Klee K."/>
            <person name="Lai H."/>
            <person name="Lang C."/>
            <person name="Lin S."/>
            <person name="Macmil S.L."/>
            <person name="Magdelenat G."/>
            <person name="Matthews L."/>
            <person name="McCorrison J."/>
            <person name="Monaghan E.L."/>
            <person name="Mun J.H."/>
            <person name="Najar F.Z."/>
            <person name="Nicholson C."/>
            <person name="Noirot C."/>
            <person name="O'Bleness M."/>
            <person name="Paule C.R."/>
            <person name="Poulain J."/>
            <person name="Prion F."/>
            <person name="Qin B."/>
            <person name="Qu C."/>
            <person name="Retzel E.F."/>
            <person name="Riddle C."/>
            <person name="Sallet E."/>
            <person name="Samain S."/>
            <person name="Samson N."/>
            <person name="Sanders I."/>
            <person name="Saurat O."/>
            <person name="Scarpelli C."/>
            <person name="Schiex T."/>
            <person name="Segurens B."/>
            <person name="Severin A.J."/>
            <person name="Sherrier D.J."/>
            <person name="Shi R."/>
            <person name="Sims S."/>
            <person name="Singer S.R."/>
            <person name="Sinharoy S."/>
            <person name="Sterck L."/>
            <person name="Viollet A."/>
            <person name="Wang B.B."/>
            <person name="Wang K."/>
            <person name="Wang M."/>
            <person name="Wang X."/>
            <person name="Warfsmann J."/>
            <person name="Weissenbach J."/>
            <person name="White D.D."/>
            <person name="White J.D."/>
            <person name="Wiley G.B."/>
            <person name="Wincker P."/>
            <person name="Xing Y."/>
            <person name="Yang L."/>
            <person name="Yao Z."/>
            <person name="Ying F."/>
            <person name="Zhai J."/>
            <person name="Zhou L."/>
            <person name="Zuber A."/>
            <person name="Denarie J."/>
            <person name="Dixon R.A."/>
            <person name="May G.D."/>
            <person name="Schwartz D.C."/>
            <person name="Rogers J."/>
            <person name="Quetier F."/>
            <person name="Town C.D."/>
            <person name="Roe B.A."/>
        </authorList>
    </citation>
    <scope>NUCLEOTIDE SEQUENCE [LARGE SCALE GENOMIC DNA]</scope>
    <source>
        <strain evidence="2">A17</strain>
        <strain evidence="3 4">cv. Jemalong A17</strain>
    </source>
</reference>
<accession>A0A072TNW7</accession>
<evidence type="ECO:0000313" key="3">
    <source>
        <dbReference type="EnsemblPlants" id="KEH18851"/>
    </source>
</evidence>
<proteinExistence type="predicted"/>
<evidence type="ECO:0000256" key="1">
    <source>
        <dbReference type="SAM" id="MobiDB-lite"/>
    </source>
</evidence>
<name>A0A072TNW7_MEDTR</name>
<gene>
    <name evidence="2" type="ordered locus">MTR_8g030737</name>
</gene>
<evidence type="ECO:0000313" key="4">
    <source>
        <dbReference type="Proteomes" id="UP000002051"/>
    </source>
</evidence>
<feature type="region of interest" description="Disordered" evidence="1">
    <location>
        <begin position="29"/>
        <end position="70"/>
    </location>
</feature>
<evidence type="ECO:0000313" key="2">
    <source>
        <dbReference type="EMBL" id="KEH18851.1"/>
    </source>
</evidence>
<organism evidence="2 4">
    <name type="scientific">Medicago truncatula</name>
    <name type="common">Barrel medic</name>
    <name type="synonym">Medicago tribuloides</name>
    <dbReference type="NCBI Taxonomy" id="3880"/>
    <lineage>
        <taxon>Eukaryota</taxon>
        <taxon>Viridiplantae</taxon>
        <taxon>Streptophyta</taxon>
        <taxon>Embryophyta</taxon>
        <taxon>Tracheophyta</taxon>
        <taxon>Spermatophyta</taxon>
        <taxon>Magnoliopsida</taxon>
        <taxon>eudicotyledons</taxon>
        <taxon>Gunneridae</taxon>
        <taxon>Pentapetalae</taxon>
        <taxon>rosids</taxon>
        <taxon>fabids</taxon>
        <taxon>Fabales</taxon>
        <taxon>Fabaceae</taxon>
        <taxon>Papilionoideae</taxon>
        <taxon>50 kb inversion clade</taxon>
        <taxon>NPAAA clade</taxon>
        <taxon>Hologalegina</taxon>
        <taxon>IRL clade</taxon>
        <taxon>Trifolieae</taxon>
        <taxon>Medicago</taxon>
    </lineage>
</organism>
<protein>
    <submittedName>
        <fullName evidence="2 3">Uncharacterized protein</fullName>
    </submittedName>
</protein>
<feature type="compositionally biased region" description="Basic residues" evidence="1">
    <location>
        <begin position="61"/>
        <end position="70"/>
    </location>
</feature>
<reference evidence="3" key="3">
    <citation type="submission" date="2015-04" db="UniProtKB">
        <authorList>
            <consortium name="EnsemblPlants"/>
        </authorList>
    </citation>
    <scope>IDENTIFICATION</scope>
    <source>
        <strain evidence="3">cv. Jemalong A17</strain>
    </source>
</reference>
<dbReference type="EMBL" id="CM001224">
    <property type="protein sequence ID" value="KEH18851.1"/>
    <property type="molecule type" value="Genomic_DNA"/>
</dbReference>
<keyword evidence="4" id="KW-1185">Reference proteome</keyword>
<dbReference type="Proteomes" id="UP000002051">
    <property type="component" value="Chromosome 8"/>
</dbReference>
<sequence length="70" mass="7835">MEEEKTLEVEVEELLEEEDVETSINGETIISRGRGGNNFGSTNRGRERGTKQPIANTTSGKRGRKFISKH</sequence>